<protein>
    <recommendedName>
        <fullName evidence="5">serine C-palmitoyltransferase</fullName>
        <ecNumber evidence="5">2.3.1.50</ecNumber>
    </recommendedName>
</protein>
<evidence type="ECO:0000256" key="1">
    <source>
        <dbReference type="ARBA" id="ARBA00001933"/>
    </source>
</evidence>
<comment type="pathway">
    <text evidence="2">Lipid metabolism; sphingolipid metabolism.</text>
</comment>
<dbReference type="FunCoup" id="G7E6D3">
    <property type="interactions" value="565"/>
</dbReference>
<organism evidence="12 13">
    <name type="scientific">Mixia osmundae (strain CBS 9802 / IAM 14324 / JCM 22182 / KY 12970)</name>
    <dbReference type="NCBI Taxonomy" id="764103"/>
    <lineage>
        <taxon>Eukaryota</taxon>
        <taxon>Fungi</taxon>
        <taxon>Dikarya</taxon>
        <taxon>Basidiomycota</taxon>
        <taxon>Pucciniomycotina</taxon>
        <taxon>Mixiomycetes</taxon>
        <taxon>Mixiales</taxon>
        <taxon>Mixiaceae</taxon>
        <taxon>Mixia</taxon>
    </lineage>
</organism>
<dbReference type="SUPFAM" id="SSF53383">
    <property type="entry name" value="PLP-dependent transferases"/>
    <property type="match status" value="1"/>
</dbReference>
<comment type="cofactor">
    <cofactor evidence="1">
        <name>pyridoxal 5'-phosphate</name>
        <dbReference type="ChEBI" id="CHEBI:597326"/>
    </cofactor>
</comment>
<evidence type="ECO:0000256" key="5">
    <source>
        <dbReference type="ARBA" id="ARBA00013220"/>
    </source>
</evidence>
<keyword evidence="7" id="KW-0663">Pyridoxal phosphate</keyword>
<comment type="similarity">
    <text evidence="4">Belongs to the class-II pyridoxal-phosphate-dependent aminotransferase family.</text>
</comment>
<keyword evidence="9" id="KW-0443">Lipid metabolism</keyword>
<reference evidence="12 13" key="2">
    <citation type="journal article" date="2012" name="Open Biol.">
        <title>Characteristics of nucleosomes and linker DNA regions on the genome of the basidiomycete Mixia osmundae revealed by mono- and dinucleosome mapping.</title>
        <authorList>
            <person name="Nishida H."/>
            <person name="Kondo S."/>
            <person name="Matsumoto T."/>
            <person name="Suzuki Y."/>
            <person name="Yoshikawa H."/>
            <person name="Taylor T.D."/>
            <person name="Sugiyama J."/>
        </authorList>
    </citation>
    <scope>NUCLEOTIDE SEQUENCE [LARGE SCALE GENOMIC DNA]</scope>
    <source>
        <strain evidence="13">CBS 9802 / IAM 14324 / JCM 22182 / KY 12970</strain>
    </source>
</reference>
<name>G7E6D3_MIXOS</name>
<dbReference type="EC" id="2.3.1.50" evidence="5"/>
<dbReference type="PANTHER" id="PTHR13693:SF2">
    <property type="entry name" value="SERINE PALMITOYLTRANSFERASE 1"/>
    <property type="match status" value="1"/>
</dbReference>
<feature type="domain" description="Aminotransferase class I/classII large" evidence="11">
    <location>
        <begin position="168"/>
        <end position="522"/>
    </location>
</feature>
<evidence type="ECO:0000256" key="8">
    <source>
        <dbReference type="ARBA" id="ARBA00022919"/>
    </source>
</evidence>
<evidence type="ECO:0000259" key="11">
    <source>
        <dbReference type="Pfam" id="PF00155"/>
    </source>
</evidence>
<dbReference type="InterPro" id="IPR015421">
    <property type="entry name" value="PyrdxlP-dep_Trfase_major"/>
</dbReference>
<dbReference type="EMBL" id="BABT02000150">
    <property type="protein sequence ID" value="GAA98393.1"/>
    <property type="molecule type" value="Genomic_DNA"/>
</dbReference>
<evidence type="ECO:0000256" key="2">
    <source>
        <dbReference type="ARBA" id="ARBA00004760"/>
    </source>
</evidence>
<dbReference type="InterPro" id="IPR015424">
    <property type="entry name" value="PyrdxlP-dep_Trfase"/>
</dbReference>
<dbReference type="HOGENOM" id="CLU_015846_0_2_1"/>
<dbReference type="AlphaFoldDB" id="G7E6D3"/>
<evidence type="ECO:0000313" key="13">
    <source>
        <dbReference type="Proteomes" id="UP000009131"/>
    </source>
</evidence>
<dbReference type="GO" id="GO:0046513">
    <property type="term" value="P:ceramide biosynthetic process"/>
    <property type="evidence" value="ECO:0007669"/>
    <property type="project" value="TreeGrafter"/>
</dbReference>
<evidence type="ECO:0000256" key="3">
    <source>
        <dbReference type="ARBA" id="ARBA00004991"/>
    </source>
</evidence>
<evidence type="ECO:0000256" key="9">
    <source>
        <dbReference type="ARBA" id="ARBA00023098"/>
    </source>
</evidence>
<keyword evidence="8" id="KW-0746">Sphingolipid metabolism</keyword>
<reference evidence="12 13" key="1">
    <citation type="journal article" date="2011" name="J. Gen. Appl. Microbiol.">
        <title>Draft genome sequencing of the enigmatic basidiomycete Mixia osmundae.</title>
        <authorList>
            <person name="Nishida H."/>
            <person name="Nagatsuka Y."/>
            <person name="Sugiyama J."/>
        </authorList>
    </citation>
    <scope>NUCLEOTIDE SEQUENCE [LARGE SCALE GENOMIC DNA]</scope>
    <source>
        <strain evidence="13">CBS 9802 / IAM 14324 / JCM 22182 / KY 12970</strain>
    </source>
</reference>
<dbReference type="GO" id="GO:0005783">
    <property type="term" value="C:endoplasmic reticulum"/>
    <property type="evidence" value="ECO:0007669"/>
    <property type="project" value="TreeGrafter"/>
</dbReference>
<gene>
    <name evidence="12" type="primary">Mo05079</name>
    <name evidence="12" type="ORF">E5Q_05079</name>
</gene>
<dbReference type="OrthoDB" id="3168162at2759"/>
<evidence type="ECO:0000256" key="6">
    <source>
        <dbReference type="ARBA" id="ARBA00022679"/>
    </source>
</evidence>
<proteinExistence type="inferred from homology"/>
<evidence type="ECO:0000313" key="12">
    <source>
        <dbReference type="EMBL" id="GAA98393.1"/>
    </source>
</evidence>
<dbReference type="Proteomes" id="UP000009131">
    <property type="component" value="Unassembled WGS sequence"/>
</dbReference>
<comment type="pathway">
    <text evidence="3">Sphingolipid metabolism.</text>
</comment>
<dbReference type="eggNOG" id="KOG1358">
    <property type="taxonomic scope" value="Eukaryota"/>
</dbReference>
<dbReference type="GO" id="GO:0046512">
    <property type="term" value="P:sphingosine biosynthetic process"/>
    <property type="evidence" value="ECO:0007669"/>
    <property type="project" value="TreeGrafter"/>
</dbReference>
<dbReference type="GO" id="GO:0030170">
    <property type="term" value="F:pyridoxal phosphate binding"/>
    <property type="evidence" value="ECO:0007669"/>
    <property type="project" value="InterPro"/>
</dbReference>
<dbReference type="InterPro" id="IPR050087">
    <property type="entry name" value="AON_synthase_class-II"/>
</dbReference>
<sequence length="532" mass="58136">MNAAPLVEAASATMASVTQPAASQLPYPASLEPLLHWLNTTLTRAEGIYDSIPGSAIVWRYVKVSHQNDPFRTVLEILLGDRSGKHFIKFSQREIDELVNEWTPEPLMPAPPRAANGAVQSAEQAYHKPPVIIGPAILRPQVAVSSEGGQRQVLNVTTPNFAGLFADEHVKGKAIECLRSYGVGSCGPPGFYGTFDVHMQLERAIALFLGVQSSIIYSQWFSTASSVIPSFSKRGDIIVADRAVNFAIQKGIQISRSTVRYYDHNNLDSLEKVLEGIRKDDKKYNRDPTKSRRFIVTEGIFENDGALLDLPRVIELKLKYKYRLILDESWSFGVLGKTGRGLSEYYGLPAGDIDILLGSMSVGLSAAGGFCAGTIDVVNHQRINSAAFVYSAAMPPLLAVAATATIDILSNASRPHPLTGLSDNVKALRTALDKLSDIVDVPSHRESPTIHIFLRDPPTADIGQQEAILQQIADDCLAQGVLIARNQRLWLQELPSEIDRPSLRLCLSAAFNKQETQRIASVLSQCIKANLS</sequence>
<keyword evidence="6" id="KW-0808">Transferase</keyword>
<keyword evidence="13" id="KW-1185">Reference proteome</keyword>
<dbReference type="STRING" id="764103.G7E6D3"/>
<evidence type="ECO:0000256" key="10">
    <source>
        <dbReference type="ARBA" id="ARBA00023315"/>
    </source>
</evidence>
<dbReference type="GO" id="GO:0016020">
    <property type="term" value="C:membrane"/>
    <property type="evidence" value="ECO:0007669"/>
    <property type="project" value="GOC"/>
</dbReference>
<dbReference type="InParanoid" id="G7E6D3"/>
<accession>G7E6D3</accession>
<dbReference type="Gene3D" id="3.90.1150.10">
    <property type="entry name" value="Aspartate Aminotransferase, domain 1"/>
    <property type="match status" value="1"/>
</dbReference>
<dbReference type="InterPro" id="IPR015422">
    <property type="entry name" value="PyrdxlP-dep_Trfase_small"/>
</dbReference>
<comment type="caution">
    <text evidence="12">The sequence shown here is derived from an EMBL/GenBank/DDBJ whole genome shotgun (WGS) entry which is preliminary data.</text>
</comment>
<dbReference type="GO" id="GO:0004758">
    <property type="term" value="F:serine C-palmitoyltransferase activity"/>
    <property type="evidence" value="ECO:0007669"/>
    <property type="project" value="TreeGrafter"/>
</dbReference>
<keyword evidence="10" id="KW-0012">Acyltransferase</keyword>
<dbReference type="Pfam" id="PF00155">
    <property type="entry name" value="Aminotran_1_2"/>
    <property type="match status" value="1"/>
</dbReference>
<dbReference type="PANTHER" id="PTHR13693">
    <property type="entry name" value="CLASS II AMINOTRANSFERASE/8-AMINO-7-OXONONANOATE SYNTHASE"/>
    <property type="match status" value="1"/>
</dbReference>
<dbReference type="Gene3D" id="3.40.640.10">
    <property type="entry name" value="Type I PLP-dependent aspartate aminotransferase-like (Major domain)"/>
    <property type="match status" value="1"/>
</dbReference>
<evidence type="ECO:0000256" key="7">
    <source>
        <dbReference type="ARBA" id="ARBA00022898"/>
    </source>
</evidence>
<dbReference type="InterPro" id="IPR004839">
    <property type="entry name" value="Aminotransferase_I/II_large"/>
</dbReference>
<evidence type="ECO:0000256" key="4">
    <source>
        <dbReference type="ARBA" id="ARBA00008392"/>
    </source>
</evidence>